<keyword evidence="3" id="KW-1185">Reference proteome</keyword>
<dbReference type="Proteomes" id="UP000244906">
    <property type="component" value="Unassembled WGS sequence"/>
</dbReference>
<dbReference type="EMBL" id="QDDL01000015">
    <property type="protein sequence ID" value="PVZ63521.1"/>
    <property type="molecule type" value="Genomic_DNA"/>
</dbReference>
<comment type="caution">
    <text evidence="2">The sequence shown here is derived from an EMBL/GenBank/DDBJ whole genome shotgun (WGS) entry which is preliminary data.</text>
</comment>
<gene>
    <name evidence="2" type="ORF">DC094_20775</name>
</gene>
<protein>
    <submittedName>
        <fullName evidence="2">Uncharacterized protein</fullName>
    </submittedName>
</protein>
<evidence type="ECO:0000256" key="1">
    <source>
        <dbReference type="SAM" id="MobiDB-lite"/>
    </source>
</evidence>
<feature type="region of interest" description="Disordered" evidence="1">
    <location>
        <begin position="76"/>
        <end position="166"/>
    </location>
</feature>
<reference evidence="2 3" key="1">
    <citation type="submission" date="2018-04" db="EMBL/GenBank/DDBJ databases">
        <title>Thalassorhabdus spongiae gen. nov., sp. nov., isolated from a marine sponge in South-West Iceland.</title>
        <authorList>
            <person name="Knobloch S."/>
            <person name="Daussin A."/>
            <person name="Johannsson R."/>
            <person name="Marteinsson V.T."/>
        </authorList>
    </citation>
    <scope>NUCLEOTIDE SEQUENCE [LARGE SCALE GENOMIC DNA]</scope>
    <source>
        <strain evidence="2 3">Hp12</strain>
    </source>
</reference>
<evidence type="ECO:0000313" key="2">
    <source>
        <dbReference type="EMBL" id="PVZ63521.1"/>
    </source>
</evidence>
<feature type="compositionally biased region" description="Basic and acidic residues" evidence="1">
    <location>
        <begin position="149"/>
        <end position="160"/>
    </location>
</feature>
<evidence type="ECO:0000313" key="3">
    <source>
        <dbReference type="Proteomes" id="UP000244906"/>
    </source>
</evidence>
<organism evidence="2 3">
    <name type="scientific">Pelagibaculum spongiae</name>
    <dbReference type="NCBI Taxonomy" id="2080658"/>
    <lineage>
        <taxon>Bacteria</taxon>
        <taxon>Pseudomonadati</taxon>
        <taxon>Pseudomonadota</taxon>
        <taxon>Gammaproteobacteria</taxon>
        <taxon>Oceanospirillales</taxon>
        <taxon>Pelagibaculum</taxon>
    </lineage>
</organism>
<dbReference type="AlphaFoldDB" id="A0A2V1GNI1"/>
<accession>A0A2V1GNI1</accession>
<feature type="compositionally biased region" description="Low complexity" evidence="1">
    <location>
        <begin position="106"/>
        <end position="120"/>
    </location>
</feature>
<proteinExistence type="predicted"/>
<sequence>MKRAEFKAKLTDLLTQSVDGLGKRDKLEYVRDILSCGETGGHRLLQARDEVVEGARVKHAEFSMQDVSRAHPDLSLEAVEPTETKVSNQPELEGQEISKKTELNFSSDSLSLAPLPDNPNWDGLERRKHSDRRDNTDRRTRVRFASGKLSDRRAYRERRQNWPPAD</sequence>
<dbReference type="RefSeq" id="WP_116689040.1">
    <property type="nucleotide sequence ID" value="NZ_CAWNYD010000015.1"/>
</dbReference>
<name>A0A2V1GNI1_9GAMM</name>